<keyword evidence="5" id="KW-1185">Reference proteome</keyword>
<feature type="modified residue" description="4-aspartylphosphate" evidence="2">
    <location>
        <position position="59"/>
    </location>
</feature>
<proteinExistence type="predicted"/>
<dbReference type="PANTHER" id="PTHR44591">
    <property type="entry name" value="STRESS RESPONSE REGULATOR PROTEIN 1"/>
    <property type="match status" value="1"/>
</dbReference>
<evidence type="ECO:0000256" key="2">
    <source>
        <dbReference type="PROSITE-ProRule" id="PRU00169"/>
    </source>
</evidence>
<feature type="domain" description="Response regulatory" evidence="3">
    <location>
        <begin position="10"/>
        <end position="128"/>
    </location>
</feature>
<gene>
    <name evidence="4" type="ORF">FHS28_001106</name>
</gene>
<sequence length="158" mass="17143">MTDVSPSALRVLFIDDDPEGARTLSELFRCYGCATAVAYSGRVGLRLAKLFKPELVFVDFDMPDMNGLEVVSEAKVIDAEAGRHCMYVCLTAGGPEITQEKADAAGFSRLLYKPLKVTDLLAVLLSARPGNFAAGTDVPAIRPARSPYLDPPERTPRH</sequence>
<evidence type="ECO:0000256" key="1">
    <source>
        <dbReference type="ARBA" id="ARBA00022553"/>
    </source>
</evidence>
<evidence type="ECO:0000313" key="5">
    <source>
        <dbReference type="Proteomes" id="UP000574369"/>
    </source>
</evidence>
<keyword evidence="1 2" id="KW-0597">Phosphoprotein</keyword>
<dbReference type="Pfam" id="PF00072">
    <property type="entry name" value="Response_reg"/>
    <property type="match status" value="1"/>
</dbReference>
<comment type="caution">
    <text evidence="4">The sequence shown here is derived from an EMBL/GenBank/DDBJ whole genome shotgun (WGS) entry which is preliminary data.</text>
</comment>
<dbReference type="SMART" id="SM00448">
    <property type="entry name" value="REC"/>
    <property type="match status" value="1"/>
</dbReference>
<dbReference type="InterPro" id="IPR050595">
    <property type="entry name" value="Bact_response_regulator"/>
</dbReference>
<dbReference type="PROSITE" id="PS50110">
    <property type="entry name" value="RESPONSE_REGULATORY"/>
    <property type="match status" value="1"/>
</dbReference>
<reference evidence="4 5" key="1">
    <citation type="submission" date="2020-08" db="EMBL/GenBank/DDBJ databases">
        <title>Genomic Encyclopedia of Type Strains, Phase III (KMG-III): the genomes of soil and plant-associated and newly described type strains.</title>
        <authorList>
            <person name="Whitman W."/>
        </authorList>
    </citation>
    <scope>NUCLEOTIDE SEQUENCE [LARGE SCALE GENOMIC DNA]</scope>
    <source>
        <strain evidence="4 5">CECT 7247</strain>
    </source>
</reference>
<organism evidence="4 5">
    <name type="scientific">Roseateles terrae</name>
    <dbReference type="NCBI Taxonomy" id="431060"/>
    <lineage>
        <taxon>Bacteria</taxon>
        <taxon>Pseudomonadati</taxon>
        <taxon>Pseudomonadota</taxon>
        <taxon>Betaproteobacteria</taxon>
        <taxon>Burkholderiales</taxon>
        <taxon>Sphaerotilaceae</taxon>
        <taxon>Roseateles</taxon>
    </lineage>
</organism>
<evidence type="ECO:0000259" key="3">
    <source>
        <dbReference type="PROSITE" id="PS50110"/>
    </source>
</evidence>
<accession>A0ABR6GPW5</accession>
<dbReference type="InterPro" id="IPR001789">
    <property type="entry name" value="Sig_transdc_resp-reg_receiver"/>
</dbReference>
<dbReference type="EMBL" id="JACHXO010000001">
    <property type="protein sequence ID" value="MBB3193741.1"/>
    <property type="molecule type" value="Genomic_DNA"/>
</dbReference>
<dbReference type="Proteomes" id="UP000574369">
    <property type="component" value="Unassembled WGS sequence"/>
</dbReference>
<dbReference type="PANTHER" id="PTHR44591:SF3">
    <property type="entry name" value="RESPONSE REGULATORY DOMAIN-CONTAINING PROTEIN"/>
    <property type="match status" value="1"/>
</dbReference>
<dbReference type="Gene3D" id="3.40.50.2300">
    <property type="match status" value="1"/>
</dbReference>
<protein>
    <submittedName>
        <fullName evidence="4">CheY-like chemotaxis protein</fullName>
    </submittedName>
</protein>
<evidence type="ECO:0000313" key="4">
    <source>
        <dbReference type="EMBL" id="MBB3193741.1"/>
    </source>
</evidence>
<dbReference type="InterPro" id="IPR011006">
    <property type="entry name" value="CheY-like_superfamily"/>
</dbReference>
<name>A0ABR6GPW5_9BURK</name>
<dbReference type="SUPFAM" id="SSF52172">
    <property type="entry name" value="CheY-like"/>
    <property type="match status" value="1"/>
</dbReference>
<dbReference type="RefSeq" id="WP_088448706.1">
    <property type="nucleotide sequence ID" value="NZ_JACHXO010000001.1"/>
</dbReference>